<accession>A0A832YX63</accession>
<reference evidence="2" key="1">
    <citation type="journal article" date="2020" name="ISME J.">
        <title>Gammaproteobacteria mediating utilization of methyl-, sulfur- and petroleum organic compounds in deep ocean hydrothermal plumes.</title>
        <authorList>
            <person name="Zhou Z."/>
            <person name="Liu Y."/>
            <person name="Pan J."/>
            <person name="Cron B.R."/>
            <person name="Toner B.M."/>
            <person name="Anantharaman K."/>
            <person name="Breier J.A."/>
            <person name="Dick G.J."/>
            <person name="Li M."/>
        </authorList>
    </citation>
    <scope>NUCLEOTIDE SEQUENCE</scope>
    <source>
        <strain evidence="2">SZUA-1435</strain>
    </source>
</reference>
<evidence type="ECO:0000313" key="2">
    <source>
        <dbReference type="EMBL" id="HIP56621.1"/>
    </source>
</evidence>
<dbReference type="AlphaFoldDB" id="A0A832YX63"/>
<evidence type="ECO:0008006" key="4">
    <source>
        <dbReference type="Google" id="ProtNLM"/>
    </source>
</evidence>
<keyword evidence="1" id="KW-0472">Membrane</keyword>
<evidence type="ECO:0000256" key="1">
    <source>
        <dbReference type="SAM" id="Phobius"/>
    </source>
</evidence>
<keyword evidence="1" id="KW-1133">Transmembrane helix</keyword>
<dbReference type="EMBL" id="DQTV01000018">
    <property type="protein sequence ID" value="HIP56621.1"/>
    <property type="molecule type" value="Genomic_DNA"/>
</dbReference>
<organism evidence="2 3">
    <name type="scientific">Ignisphaera aggregans</name>
    <dbReference type="NCBI Taxonomy" id="334771"/>
    <lineage>
        <taxon>Archaea</taxon>
        <taxon>Thermoproteota</taxon>
        <taxon>Thermoprotei</taxon>
        <taxon>Desulfurococcales</taxon>
        <taxon>Desulfurococcaceae</taxon>
        <taxon>Ignisphaera</taxon>
    </lineage>
</organism>
<evidence type="ECO:0000313" key="3">
    <source>
        <dbReference type="Proteomes" id="UP000605805"/>
    </source>
</evidence>
<feature type="transmembrane region" description="Helical" evidence="1">
    <location>
        <begin position="15"/>
        <end position="39"/>
    </location>
</feature>
<comment type="caution">
    <text evidence="2">The sequence shown here is derived from an EMBL/GenBank/DDBJ whole genome shotgun (WGS) entry which is preliminary data.</text>
</comment>
<sequence>MSFVSRFVSYVSRSLFLYGLTHLRTGSTALSIAHTLIALMLTVKNPILGIPPLAGVVVLYIASSMSRQPLYAAILATIPATWMGLTHLAITALRGYADVFGALQVFLRAEIGALHCLYLLHSINLSELASIIARLGKEVSLAIPLFWRAVALLLREASEMIYVHRLKREKMWRSLAMMFVRCEEVTEMFSEGLYLKRYSFTPRPIYSAKAMVYQTTLLSIDLATLVLATVMSGGL</sequence>
<feature type="transmembrane region" description="Helical" evidence="1">
    <location>
        <begin position="69"/>
        <end position="93"/>
    </location>
</feature>
<dbReference type="Proteomes" id="UP000605805">
    <property type="component" value="Unassembled WGS sequence"/>
</dbReference>
<name>A0A832YX63_9CREN</name>
<feature type="transmembrane region" description="Helical" evidence="1">
    <location>
        <begin position="46"/>
        <end position="63"/>
    </location>
</feature>
<gene>
    <name evidence="2" type="ORF">EYH02_00910</name>
</gene>
<protein>
    <recommendedName>
        <fullName evidence="4">Energy-coupling factor transporter transmembrane protein EcfT</fullName>
    </recommendedName>
</protein>
<keyword evidence="1" id="KW-0812">Transmembrane</keyword>
<proteinExistence type="predicted"/>